<dbReference type="EMBL" id="MN478374">
    <property type="protein sequence ID" value="QGH45007.1"/>
    <property type="molecule type" value="Genomic_DNA"/>
</dbReference>
<feature type="domain" description="Tip attachment protein J" evidence="2">
    <location>
        <begin position="214"/>
        <end position="379"/>
    </location>
</feature>
<dbReference type="Proteomes" id="UP000383418">
    <property type="component" value="Segment"/>
</dbReference>
<evidence type="ECO:0000313" key="3">
    <source>
        <dbReference type="EMBL" id="QGH45007.1"/>
    </source>
</evidence>
<dbReference type="Pfam" id="PF13550">
    <property type="entry name" value="Phage-tail_3"/>
    <property type="match status" value="1"/>
</dbReference>
<dbReference type="KEGG" id="vg:62680308"/>
<feature type="region of interest" description="Disordered" evidence="1">
    <location>
        <begin position="409"/>
        <end position="452"/>
    </location>
</feature>
<keyword evidence="4" id="KW-1185">Reference proteome</keyword>
<dbReference type="RefSeq" id="YP_009997790.1">
    <property type="nucleotide sequence ID" value="NC_052977.1"/>
</dbReference>
<evidence type="ECO:0000313" key="4">
    <source>
        <dbReference type="Proteomes" id="UP000383418"/>
    </source>
</evidence>
<organism evidence="3 4">
    <name type="scientific">Bacteriophage Phobos</name>
    <dbReference type="NCBI Taxonomy" id="2662138"/>
    <lineage>
        <taxon>Viruses</taxon>
        <taxon>Duplodnaviria</taxon>
        <taxon>Heunggongvirae</taxon>
        <taxon>Uroviricota</taxon>
        <taxon>Caudoviricetes</taxon>
        <taxon>Casjensviridae</taxon>
        <taxon>Phobosvirus</taxon>
        <taxon>Phobosvirus phobos</taxon>
    </lineage>
</organism>
<protein>
    <recommendedName>
        <fullName evidence="2">Tip attachment protein J domain-containing protein</fullName>
    </recommendedName>
</protein>
<evidence type="ECO:0000259" key="2">
    <source>
        <dbReference type="Pfam" id="PF13550"/>
    </source>
</evidence>
<dbReference type="InterPro" id="IPR032876">
    <property type="entry name" value="J_dom"/>
</dbReference>
<proteinExistence type="predicted"/>
<evidence type="ECO:0000256" key="1">
    <source>
        <dbReference type="SAM" id="MobiDB-lite"/>
    </source>
</evidence>
<dbReference type="GeneID" id="62680308"/>
<reference evidence="3 4" key="1">
    <citation type="submission" date="2019-09" db="EMBL/GenBank/DDBJ databases">
        <title>Phages that infect the bacterial plant pathogen.</title>
        <authorList>
            <person name="Lightbourn L."/>
            <person name="Amarillas L."/>
            <person name="Estrada M."/>
            <person name="Leon R."/>
            <person name="Figueroa L."/>
        </authorList>
    </citation>
    <scope>NUCLEOTIDE SEQUENCE [LARGE SCALE GENOMIC DNA]</scope>
</reference>
<accession>A0A5Q2U9F5</accession>
<name>A0A5Q2U9F5_9CAUD</name>
<sequence>MSGGKKKPKNRAGNYFMSVHYGVADEVDEFNALWVNETKIPTVNWQTFLNERTGLPIQVQVNQPNIFGGNSKQGGLTGYMDIHFGSPAQIVTPALAQRLGKDRLNCPAFRGVTSLFFHNSWQHGGVRGFQWSTNQPVLPAVWATVTRQAVGVGGEKRGDSKGNTSPAFIIFECLSNTQWGMGCPLGLIDTASFSRAADTLAAESFWMSMIWSRSDTVENFVGEVLDHIQASLVTSPRTGKLTLNLLRNDYDRNNLRLVHPGNAKITKMQRKVWGETVNEVNVSWTNPENEEEETVTAQDNGNVAIQGAIISTTRNYYGVRDATKAMQLAERDLRQSATPLLSIDANLQREFWDLTVGEVVEVRWPEYGLGSIVMRVGAINYGKPGDTDIQVSLLEDIFSFGAAVWSHSLPPAPKPGDRPAPLPPPKPGVVIPEPPKPQVRPPQGSEWQPPDIEPVQPTRTFLTTAPFFMLAQEYGDDSLRQSVYPAAQICQSMVSTSSSVMAYNFWSDEADVNGVVTMTNQGRMLPDTSGLLALPVGRLTTTLTYAPAQLIGPPPAPGQMLFVYQPWAGITGTDPVQEICAVLTVNTLPSGLVEVQVNRACLDTVPRAWPAGSFFWCLDSDGDSLEPVVRADNELVRCQFQPINQAGMLDLDKLAVLTLEVTDRMHRPYRPAGVALNGKLDPSGADVFDADITVTWKNRNRWEESGRVLAWTDAGVNPEPDQQTHIRILDTANNVLATWDSTAYSSGTPETSHTFPAFPAPNDGKAVVVVYSSLPNAEAGVRLESERVTFGITVKQLAGYGNAYGLTYGGTN</sequence>
<feature type="compositionally biased region" description="Pro residues" evidence="1">
    <location>
        <begin position="410"/>
        <end position="440"/>
    </location>
</feature>